<keyword evidence="2 6" id="KW-0862">Zinc</keyword>
<keyword evidence="1 6" id="KW-0479">Metal-binding</keyword>
<evidence type="ECO:0000256" key="5">
    <source>
        <dbReference type="PIRSR" id="PIRSR001359-2"/>
    </source>
</evidence>
<dbReference type="EMBL" id="CABWIB010000001">
    <property type="protein sequence ID" value="VWL85666.1"/>
    <property type="molecule type" value="Genomic_DNA"/>
</dbReference>
<keyword evidence="8" id="KW-1185">Reference proteome</keyword>
<feature type="binding site" evidence="5">
    <location>
        <position position="178"/>
    </location>
    <ligand>
        <name>dihydroxyacetone phosphate</name>
        <dbReference type="ChEBI" id="CHEBI:57642"/>
    </ligand>
</feature>
<keyword evidence="3" id="KW-0456">Lyase</keyword>
<name>A0A6I8MDS3_9FUSO</name>
<dbReference type="GO" id="GO:0008270">
    <property type="term" value="F:zinc ion binding"/>
    <property type="evidence" value="ECO:0007669"/>
    <property type="project" value="InterPro"/>
</dbReference>
<dbReference type="Pfam" id="PF01116">
    <property type="entry name" value="F_bP_aldolase"/>
    <property type="match status" value="1"/>
</dbReference>
<dbReference type="SUPFAM" id="SSF51569">
    <property type="entry name" value="Aldolase"/>
    <property type="match status" value="1"/>
</dbReference>
<proteinExistence type="predicted"/>
<dbReference type="InterPro" id="IPR000771">
    <property type="entry name" value="FBA_II"/>
</dbReference>
<dbReference type="PANTHER" id="PTHR30304">
    <property type="entry name" value="D-TAGATOSE-1,6-BISPHOSPHATE ALDOLASE"/>
    <property type="match status" value="1"/>
</dbReference>
<evidence type="ECO:0000313" key="7">
    <source>
        <dbReference type="EMBL" id="VWL85666.1"/>
    </source>
</evidence>
<feature type="binding site" evidence="6">
    <location>
        <position position="82"/>
    </location>
    <ligand>
        <name>Zn(2+)</name>
        <dbReference type="ChEBI" id="CHEBI:29105"/>
        <label>1</label>
        <note>catalytic</note>
    </ligand>
</feature>
<evidence type="ECO:0000256" key="4">
    <source>
        <dbReference type="PIRSR" id="PIRSR001359-1"/>
    </source>
</evidence>
<dbReference type="Proteomes" id="UP000419017">
    <property type="component" value="Unassembled WGS sequence"/>
</dbReference>
<dbReference type="GO" id="GO:0030388">
    <property type="term" value="P:fructose 1,6-bisphosphate metabolic process"/>
    <property type="evidence" value="ECO:0007669"/>
    <property type="project" value="InterPro"/>
</dbReference>
<dbReference type="GO" id="GO:0004332">
    <property type="term" value="F:fructose-bisphosphate aldolase activity"/>
    <property type="evidence" value="ECO:0007669"/>
    <property type="project" value="InterPro"/>
</dbReference>
<dbReference type="PANTHER" id="PTHR30304:SF0">
    <property type="entry name" value="D-TAGATOSE-1,6-BISPHOSPHATE ALDOLASE SUBUNIT GATY-RELATED"/>
    <property type="match status" value="1"/>
</dbReference>
<dbReference type="AlphaFoldDB" id="A0A6I8MDS3"/>
<sequence>MLVNTKEILIHAKENKYAVPAFNVENMEMMQAVIEAATELRSPVILQTTPSTLRYASPEFFCGMATFASKKADVPIAMHLDHGDSYELAVKCLAAGYSSAMYDGSKHEFDENAAVTKKVVDLAKFFDVHVEGELGRVGGKEDDLVVEHAKYTDPDEAVEFVKVTGVSSLAVAIGTVHGVYKEEPNLNFEILEEIQKKVSVPLVLHGTSGVDDEDVKKAISLGICKVNYATDLRQAFTKEVSKYMLEEKNPLDPKKYLALGRQSVKEYCKNKILVCGSNNRY</sequence>
<dbReference type="PIRSF" id="PIRSF001359">
    <property type="entry name" value="F_bP_aldolase_II"/>
    <property type="match status" value="1"/>
</dbReference>
<feature type="binding site" evidence="5">
    <location>
        <begin position="206"/>
        <end position="208"/>
    </location>
    <ligand>
        <name>dihydroxyacetone phosphate</name>
        <dbReference type="ChEBI" id="CHEBI:57642"/>
    </ligand>
</feature>
<dbReference type="InterPro" id="IPR011289">
    <property type="entry name" value="Fruc_bis_ald_class-2"/>
</dbReference>
<feature type="binding site" evidence="5">
    <location>
        <begin position="227"/>
        <end position="230"/>
    </location>
    <ligand>
        <name>dihydroxyacetone phosphate</name>
        <dbReference type="ChEBI" id="CHEBI:57642"/>
    </ligand>
</feature>
<evidence type="ECO:0000256" key="3">
    <source>
        <dbReference type="ARBA" id="ARBA00023239"/>
    </source>
</evidence>
<accession>A0A6I8MDS3</accession>
<feature type="binding site" evidence="6">
    <location>
        <position position="205"/>
    </location>
    <ligand>
        <name>Zn(2+)</name>
        <dbReference type="ChEBI" id="CHEBI:29105"/>
        <label>1</label>
        <note>catalytic</note>
    </ligand>
</feature>
<protein>
    <submittedName>
        <fullName evidence="7">Fructose-1,6-bisphosphate aldolase</fullName>
    </submittedName>
</protein>
<dbReference type="NCBIfam" id="TIGR01859">
    <property type="entry name" value="fruc_bis_ald"/>
    <property type="match status" value="1"/>
</dbReference>
<dbReference type="GO" id="GO:0006096">
    <property type="term" value="P:glycolytic process"/>
    <property type="evidence" value="ECO:0007669"/>
    <property type="project" value="InterPro"/>
</dbReference>
<dbReference type="InterPro" id="IPR050246">
    <property type="entry name" value="Class_II_FBP_aldolase"/>
</dbReference>
<reference evidence="7 8" key="1">
    <citation type="submission" date="2019-10" db="EMBL/GenBank/DDBJ databases">
        <authorList>
            <person name="Blom J."/>
        </authorList>
    </citation>
    <scope>NUCLEOTIDE SEQUENCE [LARGE SCALE GENOMIC DNA]</scope>
    <source>
        <strain evidence="7 8">ES3154-GLU</strain>
    </source>
</reference>
<evidence type="ECO:0000256" key="2">
    <source>
        <dbReference type="ARBA" id="ARBA00022833"/>
    </source>
</evidence>
<feature type="active site" description="Proton donor" evidence="4">
    <location>
        <position position="81"/>
    </location>
</feature>
<dbReference type="PROSITE" id="PS00806">
    <property type="entry name" value="ALDOLASE_CLASS_II_2"/>
    <property type="match status" value="1"/>
</dbReference>
<evidence type="ECO:0000256" key="6">
    <source>
        <dbReference type="PIRSR" id="PIRSR001359-3"/>
    </source>
</evidence>
<dbReference type="Gene3D" id="3.20.20.70">
    <property type="entry name" value="Aldolase class I"/>
    <property type="match status" value="1"/>
</dbReference>
<dbReference type="InterPro" id="IPR013785">
    <property type="entry name" value="Aldolase_TIM"/>
</dbReference>
<evidence type="ECO:0000313" key="8">
    <source>
        <dbReference type="Proteomes" id="UP000419017"/>
    </source>
</evidence>
<dbReference type="CDD" id="cd00947">
    <property type="entry name" value="TBP_aldolase_IIB"/>
    <property type="match status" value="1"/>
</dbReference>
<dbReference type="NCBIfam" id="NF009374">
    <property type="entry name" value="PRK12737.1"/>
    <property type="match status" value="1"/>
</dbReference>
<comment type="cofactor">
    <cofactor evidence="6">
        <name>Zn(2+)</name>
        <dbReference type="ChEBI" id="CHEBI:29105"/>
    </cofactor>
    <text evidence="6">Binds 2 Zn(2+) ions per subunit. One is catalytic and the other provides a structural contribution.</text>
</comment>
<dbReference type="RefSeq" id="WP_156683642.1">
    <property type="nucleotide sequence ID" value="NZ_CABWIB010000001.1"/>
</dbReference>
<evidence type="ECO:0000256" key="1">
    <source>
        <dbReference type="ARBA" id="ARBA00022723"/>
    </source>
</evidence>
<feature type="binding site" evidence="6">
    <location>
        <position position="177"/>
    </location>
    <ligand>
        <name>Zn(2+)</name>
        <dbReference type="ChEBI" id="CHEBI:29105"/>
        <label>1</label>
        <note>catalytic</note>
    </ligand>
</feature>
<gene>
    <name evidence="7" type="ORF">OMES3154_00951</name>
</gene>
<feature type="binding site" evidence="6">
    <location>
        <position position="103"/>
    </location>
    <ligand>
        <name>Zn(2+)</name>
        <dbReference type="ChEBI" id="CHEBI:29105"/>
        <label>2</label>
    </ligand>
</feature>
<organism evidence="7 8">
    <name type="scientific">Oceanivirga miroungae</name>
    <dbReference type="NCBI Taxonomy" id="1130046"/>
    <lineage>
        <taxon>Bacteria</taxon>
        <taxon>Fusobacteriati</taxon>
        <taxon>Fusobacteriota</taxon>
        <taxon>Fusobacteriia</taxon>
        <taxon>Fusobacteriales</taxon>
        <taxon>Leptotrichiaceae</taxon>
        <taxon>Oceanivirga</taxon>
    </lineage>
</organism>
<feature type="binding site" evidence="6">
    <location>
        <position position="133"/>
    </location>
    <ligand>
        <name>Zn(2+)</name>
        <dbReference type="ChEBI" id="CHEBI:29105"/>
        <label>2</label>
    </ligand>
</feature>
<dbReference type="NCBIfam" id="TIGR00167">
    <property type="entry name" value="cbbA"/>
    <property type="match status" value="1"/>
</dbReference>